<gene>
    <name evidence="2" type="ORF">F4695_000402</name>
</gene>
<keyword evidence="1" id="KW-0175">Coiled coil</keyword>
<organism evidence="2 3">
    <name type="scientific">Rhizobium soli</name>
    <dbReference type="NCBI Taxonomy" id="424798"/>
    <lineage>
        <taxon>Bacteria</taxon>
        <taxon>Pseudomonadati</taxon>
        <taxon>Pseudomonadota</taxon>
        <taxon>Alphaproteobacteria</taxon>
        <taxon>Hyphomicrobiales</taxon>
        <taxon>Rhizobiaceae</taxon>
        <taxon>Rhizobium/Agrobacterium group</taxon>
        <taxon>Rhizobium</taxon>
    </lineage>
</organism>
<reference evidence="2 3" key="1">
    <citation type="submission" date="2020-08" db="EMBL/GenBank/DDBJ databases">
        <title>The Agave Microbiome: Exploring the role of microbial communities in plant adaptations to desert environments.</title>
        <authorList>
            <person name="Partida-Martinez L.P."/>
        </authorList>
    </citation>
    <scope>NUCLEOTIDE SEQUENCE [LARGE SCALE GENOMIC DNA]</scope>
    <source>
        <strain evidence="2 3">AS3.12</strain>
    </source>
</reference>
<dbReference type="EMBL" id="JACHBU010000001">
    <property type="protein sequence ID" value="MBB6507083.1"/>
    <property type="molecule type" value="Genomic_DNA"/>
</dbReference>
<proteinExistence type="predicted"/>
<evidence type="ECO:0000256" key="1">
    <source>
        <dbReference type="SAM" id="Coils"/>
    </source>
</evidence>
<dbReference type="Proteomes" id="UP000585437">
    <property type="component" value="Unassembled WGS sequence"/>
</dbReference>
<dbReference type="InterPro" id="IPR007475">
    <property type="entry name" value="UbiK"/>
</dbReference>
<keyword evidence="3" id="KW-1185">Reference proteome</keyword>
<accession>A0A7X0JGC8</accession>
<comment type="caution">
    <text evidence="2">The sequence shown here is derived from an EMBL/GenBank/DDBJ whole genome shotgun (WGS) entry which is preliminary data.</text>
</comment>
<dbReference type="RefSeq" id="WP_113166405.1">
    <property type="nucleotide sequence ID" value="NZ_JACHBU010000001.1"/>
</dbReference>
<evidence type="ECO:0000313" key="2">
    <source>
        <dbReference type="EMBL" id="MBB6507083.1"/>
    </source>
</evidence>
<dbReference type="AlphaFoldDB" id="A0A7X0JGC8"/>
<dbReference type="Pfam" id="PF04380">
    <property type="entry name" value="BMFP"/>
    <property type="match status" value="1"/>
</dbReference>
<evidence type="ECO:0000313" key="3">
    <source>
        <dbReference type="Proteomes" id="UP000585437"/>
    </source>
</evidence>
<name>A0A7X0JGC8_9HYPH</name>
<protein>
    <submittedName>
        <fullName evidence="2">BMFP domain-containing protein YqiC</fullName>
    </submittedName>
</protein>
<sequence length="94" mass="10490">MSTGTNRIFDDFARLMTDAAGAAQGVRKEVETAFHAQAERFLNNMDLVKREEFEAVREMAARARDENVALKARLDALEAKFGQSQSHDQSQSGQ</sequence>
<feature type="coiled-coil region" evidence="1">
    <location>
        <begin position="53"/>
        <end position="80"/>
    </location>
</feature>